<dbReference type="SUPFAM" id="SSF53850">
    <property type="entry name" value="Periplasmic binding protein-like II"/>
    <property type="match status" value="1"/>
</dbReference>
<dbReference type="InterPro" id="IPR006059">
    <property type="entry name" value="SBP"/>
</dbReference>
<evidence type="ECO:0008006" key="10">
    <source>
        <dbReference type="Google" id="ProtNLM"/>
    </source>
</evidence>
<keyword evidence="4" id="KW-0564">Palmitate</keyword>
<evidence type="ECO:0000256" key="4">
    <source>
        <dbReference type="ARBA" id="ARBA00023139"/>
    </source>
</evidence>
<dbReference type="PANTHER" id="PTHR43649:SF33">
    <property type="entry name" value="POLYGALACTURONAN_RHAMNOGALACTURONAN-BINDING PROTEIN YTCQ"/>
    <property type="match status" value="1"/>
</dbReference>
<dbReference type="AlphaFoldDB" id="A0A198A9Y5"/>
<keyword evidence="2 7" id="KW-0732">Signal</keyword>
<name>A0A198A9Y5_9BACL</name>
<keyword evidence="3" id="KW-0472">Membrane</keyword>
<dbReference type="PROSITE" id="PS51257">
    <property type="entry name" value="PROKAR_LIPOPROTEIN"/>
    <property type="match status" value="1"/>
</dbReference>
<reference evidence="8 9" key="1">
    <citation type="submission" date="2016-05" db="EMBL/GenBank/DDBJ databases">
        <title>Paenibacillus sp. 1ZS3-15 nov., isolated from the rhizosphere soil.</title>
        <authorList>
            <person name="Zhang X.X."/>
            <person name="Zhang J."/>
        </authorList>
    </citation>
    <scope>NUCLEOTIDE SEQUENCE [LARGE SCALE GENOMIC DNA]</scope>
    <source>
        <strain evidence="8 9">1ZS3-15</strain>
    </source>
</reference>
<evidence type="ECO:0000313" key="8">
    <source>
        <dbReference type="EMBL" id="OAS17876.1"/>
    </source>
</evidence>
<dbReference type="STRING" id="1850517.A8708_28055"/>
<accession>A0A198A9Y5</accession>
<keyword evidence="1" id="KW-1003">Cell membrane</keyword>
<evidence type="ECO:0000256" key="5">
    <source>
        <dbReference type="ARBA" id="ARBA00023288"/>
    </source>
</evidence>
<evidence type="ECO:0000256" key="7">
    <source>
        <dbReference type="SAM" id="SignalP"/>
    </source>
</evidence>
<keyword evidence="5" id="KW-0449">Lipoprotein</keyword>
<sequence length="505" mass="55912">MKRERRKVFVSLIALSMLAVGCSSNGGDNAQSSSSTGPTSSTTASASPKNKNVKIVNVYNTAAETFKSGMEINNNPIFALHQQKSGYNPTFELLPKDDSKQKISLILASGDVPDLLPIGSKEDFYKLARQGAFLPLDDLIKKAPNYQKLLTKEELDVGRVDGKLYAFPYPNTTSLAKGLLLRTDLLAELNLKQPTTLDEYYQVFKTIKEKKGMIPFTFAAGGPEDIDTSLGSIAGAFGVSSRTVVKNGKLEFAYTQPEFKEFLTFMKKLYDEGLVDREFAVTKISNVKDKIISGQAAAADIFWWEAKTIADTLAVKIPTAKTAYTTLPVGATGKSGIIQEPVTNRFSTIPKGAKNPEGMAEFLNYFSSPEALKLQDYGIEGTDYKVENGKVNQTVEQSTAIGWRILYQIMDTKENFQNRLAAKGFVPYYEPLTKNAQVKEETFYAPSIDAYDKKLTDLTTFKNENVVKFIMGARNLNEWDAFVKEFNSRGGTAAIDAMNEWYTKK</sequence>
<dbReference type="Pfam" id="PF01547">
    <property type="entry name" value="SBP_bac_1"/>
    <property type="match status" value="1"/>
</dbReference>
<evidence type="ECO:0000313" key="9">
    <source>
        <dbReference type="Proteomes" id="UP000078454"/>
    </source>
</evidence>
<protein>
    <recommendedName>
        <fullName evidence="10">ABC transporter substrate-binding protein</fullName>
    </recommendedName>
</protein>
<feature type="signal peptide" evidence="7">
    <location>
        <begin position="1"/>
        <end position="26"/>
    </location>
</feature>
<dbReference type="Gene3D" id="3.40.190.10">
    <property type="entry name" value="Periplasmic binding protein-like II"/>
    <property type="match status" value="2"/>
</dbReference>
<comment type="caution">
    <text evidence="8">The sequence shown here is derived from an EMBL/GenBank/DDBJ whole genome shotgun (WGS) entry which is preliminary data.</text>
</comment>
<feature type="chain" id="PRO_5039230785" description="ABC transporter substrate-binding protein" evidence="7">
    <location>
        <begin position="27"/>
        <end position="505"/>
    </location>
</feature>
<organism evidence="8 9">
    <name type="scientific">Paenibacillus oryzisoli</name>
    <dbReference type="NCBI Taxonomy" id="1850517"/>
    <lineage>
        <taxon>Bacteria</taxon>
        <taxon>Bacillati</taxon>
        <taxon>Bacillota</taxon>
        <taxon>Bacilli</taxon>
        <taxon>Bacillales</taxon>
        <taxon>Paenibacillaceae</taxon>
        <taxon>Paenibacillus</taxon>
    </lineage>
</organism>
<dbReference type="Proteomes" id="UP000078454">
    <property type="component" value="Unassembled WGS sequence"/>
</dbReference>
<gene>
    <name evidence="8" type="ORF">A8708_28055</name>
</gene>
<feature type="compositionally biased region" description="Low complexity" evidence="6">
    <location>
        <begin position="32"/>
        <end position="48"/>
    </location>
</feature>
<dbReference type="OrthoDB" id="9769319at2"/>
<keyword evidence="9" id="KW-1185">Reference proteome</keyword>
<evidence type="ECO:0000256" key="3">
    <source>
        <dbReference type="ARBA" id="ARBA00023136"/>
    </source>
</evidence>
<evidence type="ECO:0000256" key="2">
    <source>
        <dbReference type="ARBA" id="ARBA00022729"/>
    </source>
</evidence>
<evidence type="ECO:0000256" key="1">
    <source>
        <dbReference type="ARBA" id="ARBA00022475"/>
    </source>
</evidence>
<dbReference type="PANTHER" id="PTHR43649">
    <property type="entry name" value="ARABINOSE-BINDING PROTEIN-RELATED"/>
    <property type="match status" value="1"/>
</dbReference>
<feature type="region of interest" description="Disordered" evidence="6">
    <location>
        <begin position="25"/>
        <end position="48"/>
    </location>
</feature>
<dbReference type="RefSeq" id="WP_068664886.1">
    <property type="nucleotide sequence ID" value="NZ_LYPB01000069.1"/>
</dbReference>
<dbReference type="EMBL" id="LYPB01000069">
    <property type="protein sequence ID" value="OAS17876.1"/>
    <property type="molecule type" value="Genomic_DNA"/>
</dbReference>
<dbReference type="InterPro" id="IPR050490">
    <property type="entry name" value="Bact_solute-bd_prot1"/>
</dbReference>
<proteinExistence type="predicted"/>
<evidence type="ECO:0000256" key="6">
    <source>
        <dbReference type="SAM" id="MobiDB-lite"/>
    </source>
</evidence>